<organism evidence="1 2">
    <name type="scientific">Paraglomus brasilianum</name>
    <dbReference type="NCBI Taxonomy" id="144538"/>
    <lineage>
        <taxon>Eukaryota</taxon>
        <taxon>Fungi</taxon>
        <taxon>Fungi incertae sedis</taxon>
        <taxon>Mucoromycota</taxon>
        <taxon>Glomeromycotina</taxon>
        <taxon>Glomeromycetes</taxon>
        <taxon>Paraglomerales</taxon>
        <taxon>Paraglomeraceae</taxon>
        <taxon>Paraglomus</taxon>
    </lineage>
</organism>
<name>A0A9N8ZM01_9GLOM</name>
<dbReference type="AlphaFoldDB" id="A0A9N8ZM01"/>
<reference evidence="1" key="1">
    <citation type="submission" date="2021-06" db="EMBL/GenBank/DDBJ databases">
        <authorList>
            <person name="Kallberg Y."/>
            <person name="Tangrot J."/>
            <person name="Rosling A."/>
        </authorList>
    </citation>
    <scope>NUCLEOTIDE SEQUENCE</scope>
    <source>
        <strain evidence="1">BR232B</strain>
    </source>
</reference>
<gene>
    <name evidence="1" type="ORF">PBRASI_LOCUS2576</name>
</gene>
<comment type="caution">
    <text evidence="1">The sequence shown here is derived from an EMBL/GenBank/DDBJ whole genome shotgun (WGS) entry which is preliminary data.</text>
</comment>
<keyword evidence="2" id="KW-1185">Reference proteome</keyword>
<dbReference type="EMBL" id="CAJVPI010000204">
    <property type="protein sequence ID" value="CAG8500373.1"/>
    <property type="molecule type" value="Genomic_DNA"/>
</dbReference>
<proteinExistence type="predicted"/>
<sequence>MASGAGSGKSCNATELPNVLHHLFDDNPELKKCIDNALVFNLSFENGTKIDPNIEKNAKNAIGRHMFHQLKYHDWSTICDKYRDISPLDVLQEISKKKNVQLEDLTVIIIIDGL</sequence>
<evidence type="ECO:0000313" key="2">
    <source>
        <dbReference type="Proteomes" id="UP000789739"/>
    </source>
</evidence>
<accession>A0A9N8ZM01</accession>
<dbReference type="OrthoDB" id="2446007at2759"/>
<evidence type="ECO:0000313" key="1">
    <source>
        <dbReference type="EMBL" id="CAG8500373.1"/>
    </source>
</evidence>
<dbReference type="Proteomes" id="UP000789739">
    <property type="component" value="Unassembled WGS sequence"/>
</dbReference>
<protein>
    <submittedName>
        <fullName evidence="1">5433_t:CDS:1</fullName>
    </submittedName>
</protein>